<keyword evidence="1" id="KW-0472">Membrane</keyword>
<protein>
    <submittedName>
        <fullName evidence="2">DUF1449 family protein</fullName>
    </submittedName>
</protein>
<dbReference type="InterPro" id="IPR012340">
    <property type="entry name" value="NA-bd_OB-fold"/>
</dbReference>
<evidence type="ECO:0000313" key="2">
    <source>
        <dbReference type="EMBL" id="WQD37119.1"/>
    </source>
</evidence>
<gene>
    <name evidence="2" type="ORF">U0035_15720</name>
</gene>
<dbReference type="EMBL" id="CP139960">
    <property type="protein sequence ID" value="WQD37119.1"/>
    <property type="molecule type" value="Genomic_DNA"/>
</dbReference>
<proteinExistence type="predicted"/>
<name>A0ABZ0W2H1_9BACT</name>
<feature type="transmembrane region" description="Helical" evidence="1">
    <location>
        <begin position="67"/>
        <end position="91"/>
    </location>
</feature>
<evidence type="ECO:0000313" key="3">
    <source>
        <dbReference type="Proteomes" id="UP001325680"/>
    </source>
</evidence>
<feature type="transmembrane region" description="Helical" evidence="1">
    <location>
        <begin position="103"/>
        <end position="128"/>
    </location>
</feature>
<dbReference type="RefSeq" id="WP_114791791.1">
    <property type="nucleotide sequence ID" value="NZ_CP139960.1"/>
</dbReference>
<keyword evidence="1" id="KW-0812">Transmembrane</keyword>
<dbReference type="Proteomes" id="UP001325680">
    <property type="component" value="Chromosome"/>
</dbReference>
<dbReference type="Gene3D" id="2.40.50.140">
    <property type="entry name" value="Nucleic acid-binding proteins"/>
    <property type="match status" value="1"/>
</dbReference>
<sequence>MQEFFHIAFSKVNFIATLFAILFAIYWIITIFTGLDLDVTDADADLDHDHPETQHSGDSAWDSVLKFFYIGELPILFILSLVSIFMWLIMVNVTPLLGWENKWIGFVLYLPAFIAGLLLTKVVAMPFLKLYRMFNHKGEQSIDFIGKVGTVVAAIRQNKIGQIELKHESDVIRVYAKSMTDEEYKTGEQVIILEASSDEKFYLVQSYNL</sequence>
<organism evidence="2 3">
    <name type="scientific">Niabella yanshanensis</name>
    <dbReference type="NCBI Taxonomy" id="577386"/>
    <lineage>
        <taxon>Bacteria</taxon>
        <taxon>Pseudomonadati</taxon>
        <taxon>Bacteroidota</taxon>
        <taxon>Chitinophagia</taxon>
        <taxon>Chitinophagales</taxon>
        <taxon>Chitinophagaceae</taxon>
        <taxon>Niabella</taxon>
    </lineage>
</organism>
<accession>A0ABZ0W2H1</accession>
<keyword evidence="1" id="KW-1133">Transmembrane helix</keyword>
<keyword evidence="3" id="KW-1185">Reference proteome</keyword>
<evidence type="ECO:0000256" key="1">
    <source>
        <dbReference type="SAM" id="Phobius"/>
    </source>
</evidence>
<reference evidence="2 3" key="1">
    <citation type="submission" date="2023-12" db="EMBL/GenBank/DDBJ databases">
        <title>Genome sequencing and assembly of bacterial species from a model synthetic community.</title>
        <authorList>
            <person name="Hogle S.L."/>
        </authorList>
    </citation>
    <scope>NUCLEOTIDE SEQUENCE [LARGE SCALE GENOMIC DNA]</scope>
    <source>
        <strain evidence="2 3">HAMBI_3031</strain>
    </source>
</reference>
<feature type="transmembrane region" description="Helical" evidence="1">
    <location>
        <begin position="12"/>
        <end position="35"/>
    </location>
</feature>